<feature type="region of interest" description="Disordered" evidence="2">
    <location>
        <begin position="272"/>
        <end position="292"/>
    </location>
</feature>
<dbReference type="Gene3D" id="1.20.5.300">
    <property type="match status" value="1"/>
</dbReference>
<dbReference type="Ensembl" id="ENSCCRT00015052767.1">
    <property type="protein sequence ID" value="ENSCCRP00015051052.1"/>
    <property type="gene ID" value="ENSCCRG00015021075.1"/>
</dbReference>
<evidence type="ECO:0008006" key="5">
    <source>
        <dbReference type="Google" id="ProtNLM"/>
    </source>
</evidence>
<evidence type="ECO:0000313" key="3">
    <source>
        <dbReference type="Ensembl" id="ENSCCRP00015051052.1"/>
    </source>
</evidence>
<dbReference type="Proteomes" id="UP000694700">
    <property type="component" value="Unplaced"/>
</dbReference>
<accession>A0A8C1VGN0</accession>
<dbReference type="InterPro" id="IPR004244">
    <property type="entry name" value="Transposase_22"/>
</dbReference>
<sequence length="292" mass="32668">MSKQTRKSQAQQQTLPFSGREDSNMASGPSPLTLETLIIELEKSRKSTTAELTASMTAALAPINSALESIAATVAKHTSTISEMETTLSTHSDNITSLEQDVVELRSKLTSLTEEHGALQATVEDLVSRSKRQNLRVIGLPEDVEGNNPRQFMADLFKEVAAEALSNSTPELDRAHRSLGPKPRQGSRPVIVRFHRYIDKERVLLWAKKHRNMTYRGHNIKFYEDFSSAVAKRRAAFNHVKSLLFKKGIRFGMIYPARLRVTFNGVTHTFDSPEQADSLPQKKASLLPRRGE</sequence>
<protein>
    <recommendedName>
        <fullName evidence="5">Transposase</fullName>
    </recommendedName>
</protein>
<reference evidence="3" key="1">
    <citation type="submission" date="2025-08" db="UniProtKB">
        <authorList>
            <consortium name="Ensembl"/>
        </authorList>
    </citation>
    <scope>IDENTIFICATION</scope>
</reference>
<evidence type="ECO:0000256" key="1">
    <source>
        <dbReference type="SAM" id="Coils"/>
    </source>
</evidence>
<dbReference type="AlphaFoldDB" id="A0A8C1VGN0"/>
<name>A0A8C1VGN0_CYPCA</name>
<proteinExistence type="predicted"/>
<feature type="compositionally biased region" description="Polar residues" evidence="2">
    <location>
        <begin position="7"/>
        <end position="16"/>
    </location>
</feature>
<dbReference type="Gene3D" id="3.30.70.1820">
    <property type="entry name" value="L1 transposable element, RRM domain"/>
    <property type="match status" value="1"/>
</dbReference>
<dbReference type="PANTHER" id="PTHR11505">
    <property type="entry name" value="L1 TRANSPOSABLE ELEMENT-RELATED"/>
    <property type="match status" value="1"/>
</dbReference>
<evidence type="ECO:0000256" key="2">
    <source>
        <dbReference type="SAM" id="MobiDB-lite"/>
    </source>
</evidence>
<feature type="coiled-coil region" evidence="1">
    <location>
        <begin position="81"/>
        <end position="115"/>
    </location>
</feature>
<keyword evidence="1" id="KW-0175">Coiled coil</keyword>
<evidence type="ECO:0000313" key="4">
    <source>
        <dbReference type="Proteomes" id="UP000694700"/>
    </source>
</evidence>
<organism evidence="3 4">
    <name type="scientific">Cyprinus carpio</name>
    <name type="common">Common carp</name>
    <dbReference type="NCBI Taxonomy" id="7962"/>
    <lineage>
        <taxon>Eukaryota</taxon>
        <taxon>Metazoa</taxon>
        <taxon>Chordata</taxon>
        <taxon>Craniata</taxon>
        <taxon>Vertebrata</taxon>
        <taxon>Euteleostomi</taxon>
        <taxon>Actinopterygii</taxon>
        <taxon>Neopterygii</taxon>
        <taxon>Teleostei</taxon>
        <taxon>Ostariophysi</taxon>
        <taxon>Cypriniformes</taxon>
        <taxon>Cyprinidae</taxon>
        <taxon>Cyprininae</taxon>
        <taxon>Cyprinus</taxon>
    </lineage>
</organism>
<feature type="region of interest" description="Disordered" evidence="2">
    <location>
        <begin position="1"/>
        <end position="30"/>
    </location>
</feature>